<evidence type="ECO:0000256" key="6">
    <source>
        <dbReference type="SAM" id="SignalP"/>
    </source>
</evidence>
<name>A0A914A6K0_PATMI</name>
<reference evidence="10" key="1">
    <citation type="submission" date="2022-11" db="UniProtKB">
        <authorList>
            <consortium name="EnsemblMetazoa"/>
        </authorList>
    </citation>
    <scope>IDENTIFICATION</scope>
</reference>
<dbReference type="Pfam" id="PF00394">
    <property type="entry name" value="Cu-oxidase"/>
    <property type="match status" value="1"/>
</dbReference>
<dbReference type="InterPro" id="IPR011706">
    <property type="entry name" value="Cu-oxidase_C"/>
</dbReference>
<dbReference type="InterPro" id="IPR033138">
    <property type="entry name" value="Cu_oxidase_CS"/>
</dbReference>
<dbReference type="Proteomes" id="UP000887568">
    <property type="component" value="Unplaced"/>
</dbReference>
<keyword evidence="2" id="KW-0479">Metal-binding</keyword>
<evidence type="ECO:0008006" key="12">
    <source>
        <dbReference type="Google" id="ProtNLM"/>
    </source>
</evidence>
<keyword evidence="11" id="KW-1185">Reference proteome</keyword>
<proteinExistence type="inferred from homology"/>
<keyword evidence="4" id="KW-0186">Copper</keyword>
<dbReference type="InterPro" id="IPR001117">
    <property type="entry name" value="Cu-oxidase_2nd"/>
</dbReference>
<dbReference type="InterPro" id="IPR045087">
    <property type="entry name" value="Cu-oxidase_fam"/>
</dbReference>
<dbReference type="EnsemblMetazoa" id="XM_038203564.1">
    <property type="protein sequence ID" value="XP_038059492.1"/>
    <property type="gene ID" value="LOC119730584"/>
</dbReference>
<dbReference type="InterPro" id="IPR011707">
    <property type="entry name" value="Cu-oxidase-like_N"/>
</dbReference>
<dbReference type="CDD" id="cd13858">
    <property type="entry name" value="CuRO_1_tcLCC2_insect_like"/>
    <property type="match status" value="1"/>
</dbReference>
<dbReference type="Pfam" id="PF07731">
    <property type="entry name" value="Cu-oxidase_2"/>
    <property type="match status" value="1"/>
</dbReference>
<evidence type="ECO:0000259" key="8">
    <source>
        <dbReference type="Pfam" id="PF07731"/>
    </source>
</evidence>
<evidence type="ECO:0000259" key="9">
    <source>
        <dbReference type="Pfam" id="PF07732"/>
    </source>
</evidence>
<accession>A0A914A6K0</accession>
<dbReference type="SUPFAM" id="SSF49503">
    <property type="entry name" value="Cupredoxins"/>
    <property type="match status" value="3"/>
</dbReference>
<evidence type="ECO:0000256" key="2">
    <source>
        <dbReference type="ARBA" id="ARBA00022723"/>
    </source>
</evidence>
<protein>
    <recommendedName>
        <fullName evidence="12">Laccase</fullName>
    </recommendedName>
</protein>
<dbReference type="GO" id="GO:0016491">
    <property type="term" value="F:oxidoreductase activity"/>
    <property type="evidence" value="ECO:0007669"/>
    <property type="project" value="UniProtKB-KW"/>
</dbReference>
<dbReference type="Pfam" id="PF07732">
    <property type="entry name" value="Cu-oxidase_3"/>
    <property type="match status" value="1"/>
</dbReference>
<sequence>MSRCGLLLPVIFVTIALGVDALRPVDDNPCYRSCESSFPMTCVYNWTVTWYYAMSPQCGDGSVRCPTNATACSNPGCVSVDGFPRAISVINQAFPGPSIQICTGDEVVINVDNQMTNNEGVTIHWHGLFQNGSQFMDGLPMVTQCPIPSPGKFQYRFTPYEAGTHWYHAHTGLQRGDGVAGSFVIRESSRTNPNAGLYDEDRAEDVIFLNDWHHDIMVSNFEKQNIGGGNVGVDSILINGKGIPLSGSPPFVPIEVFNVQSGTRYRFRVINGANFFCNLQFSVQSHRLLVIAGDGSALESQAVDYFRINGGERYDFVLNANQSIGNYAVRVVGLGSCGDGMLTGRQVASLHYETASTAPMPPSLPNIAQEGTPDIWWKTFPNKSLAEVDHNLKSGPVYMNTGSTPDVQHYIETSFGTRESPIPNQGAKFFPQLNNISYFFPTSPIMSQFDDLPMSLFCNASSFQTGECEGLTQCACVHTIQVELNALVEIVLVNPDSSYVLLPMHLHGLQFQVVAMERMPGATVQSVMQLDQNGEITRNLNGPFKDVVVVPDGGYTIFRFRAWNPGWWIFHCHIEFHLEEGMALLFWMGHTPDFQSIPAGFPTCGVFPPTTDPATVPPPLPRADDPQKLNTYHLAWIVPVTFLIAVVIGLLLGCLCRRGAAPASEDPGPGTAEYSAQSGTVVVQPAPVSSSMSSVSSL</sequence>
<feature type="domain" description="Plastocyanin-like" evidence="8">
    <location>
        <begin position="460"/>
        <end position="587"/>
    </location>
</feature>
<evidence type="ECO:0000256" key="5">
    <source>
        <dbReference type="SAM" id="Phobius"/>
    </source>
</evidence>
<evidence type="ECO:0000313" key="10">
    <source>
        <dbReference type="EnsemblMetazoa" id="XP_038059492.1"/>
    </source>
</evidence>
<dbReference type="PANTHER" id="PTHR11709:SF394">
    <property type="entry name" value="FI03373P-RELATED"/>
    <property type="match status" value="1"/>
</dbReference>
<dbReference type="PROSITE" id="PS00079">
    <property type="entry name" value="MULTICOPPER_OXIDASE1"/>
    <property type="match status" value="1"/>
</dbReference>
<feature type="signal peptide" evidence="6">
    <location>
        <begin position="1"/>
        <end position="21"/>
    </location>
</feature>
<dbReference type="CDD" id="cd13905">
    <property type="entry name" value="CuRO_3_tcLLC2_insect_like"/>
    <property type="match status" value="1"/>
</dbReference>
<comment type="similarity">
    <text evidence="1">Belongs to the multicopper oxidase family.</text>
</comment>
<dbReference type="OrthoDB" id="2121828at2759"/>
<organism evidence="10 11">
    <name type="scientific">Patiria miniata</name>
    <name type="common">Bat star</name>
    <name type="synonym">Asterina miniata</name>
    <dbReference type="NCBI Taxonomy" id="46514"/>
    <lineage>
        <taxon>Eukaryota</taxon>
        <taxon>Metazoa</taxon>
        <taxon>Echinodermata</taxon>
        <taxon>Eleutherozoa</taxon>
        <taxon>Asterozoa</taxon>
        <taxon>Asteroidea</taxon>
        <taxon>Valvatacea</taxon>
        <taxon>Valvatida</taxon>
        <taxon>Asterinidae</taxon>
        <taxon>Patiria</taxon>
    </lineage>
</organism>
<keyword evidence="5" id="KW-0812">Transmembrane</keyword>
<feature type="chain" id="PRO_5038123093" description="Laccase" evidence="6">
    <location>
        <begin position="22"/>
        <end position="698"/>
    </location>
</feature>
<dbReference type="GO" id="GO:0005507">
    <property type="term" value="F:copper ion binding"/>
    <property type="evidence" value="ECO:0007669"/>
    <property type="project" value="InterPro"/>
</dbReference>
<dbReference type="FunFam" id="2.60.40.420:FF:000045">
    <property type="entry name" value="Laccase 2"/>
    <property type="match status" value="1"/>
</dbReference>
<dbReference type="GO" id="GO:0005886">
    <property type="term" value="C:plasma membrane"/>
    <property type="evidence" value="ECO:0007669"/>
    <property type="project" value="TreeGrafter"/>
</dbReference>
<dbReference type="PANTHER" id="PTHR11709">
    <property type="entry name" value="MULTI-COPPER OXIDASE"/>
    <property type="match status" value="1"/>
</dbReference>
<dbReference type="GeneID" id="119730584"/>
<evidence type="ECO:0000313" key="11">
    <source>
        <dbReference type="Proteomes" id="UP000887568"/>
    </source>
</evidence>
<keyword evidence="6" id="KW-0732">Signal</keyword>
<dbReference type="RefSeq" id="XP_038059492.1">
    <property type="nucleotide sequence ID" value="XM_038203564.1"/>
</dbReference>
<dbReference type="InterPro" id="IPR002355">
    <property type="entry name" value="Cu_oxidase_Cu_BS"/>
</dbReference>
<feature type="domain" description="Plastocyanin-like" evidence="7">
    <location>
        <begin position="206"/>
        <end position="354"/>
    </location>
</feature>
<evidence type="ECO:0000256" key="4">
    <source>
        <dbReference type="ARBA" id="ARBA00023008"/>
    </source>
</evidence>
<keyword evidence="5" id="KW-0472">Membrane</keyword>
<dbReference type="AlphaFoldDB" id="A0A914A6K0"/>
<feature type="transmembrane region" description="Helical" evidence="5">
    <location>
        <begin position="634"/>
        <end position="655"/>
    </location>
</feature>
<dbReference type="InterPro" id="IPR008972">
    <property type="entry name" value="Cupredoxin"/>
</dbReference>
<evidence type="ECO:0000256" key="1">
    <source>
        <dbReference type="ARBA" id="ARBA00010609"/>
    </source>
</evidence>
<dbReference type="PROSITE" id="PS00080">
    <property type="entry name" value="MULTICOPPER_OXIDASE2"/>
    <property type="match status" value="1"/>
</dbReference>
<feature type="domain" description="Plastocyanin-like" evidence="9">
    <location>
        <begin position="79"/>
        <end position="188"/>
    </location>
</feature>
<keyword evidence="3" id="KW-0560">Oxidoreductase</keyword>
<evidence type="ECO:0000259" key="7">
    <source>
        <dbReference type="Pfam" id="PF00394"/>
    </source>
</evidence>
<dbReference type="Gene3D" id="2.60.40.420">
    <property type="entry name" value="Cupredoxins - blue copper proteins"/>
    <property type="match status" value="3"/>
</dbReference>
<dbReference type="GO" id="GO:0006826">
    <property type="term" value="P:iron ion transport"/>
    <property type="evidence" value="ECO:0007669"/>
    <property type="project" value="TreeGrafter"/>
</dbReference>
<dbReference type="CDD" id="cd13884">
    <property type="entry name" value="CuRO_2_tcLCC_insect_like"/>
    <property type="match status" value="1"/>
</dbReference>
<keyword evidence="5" id="KW-1133">Transmembrane helix</keyword>
<evidence type="ECO:0000256" key="3">
    <source>
        <dbReference type="ARBA" id="ARBA00023002"/>
    </source>
</evidence>